<dbReference type="EMBL" id="CP099837">
    <property type="protein sequence ID" value="USY19522.1"/>
    <property type="molecule type" value="Genomic_DNA"/>
</dbReference>
<dbReference type="Proteomes" id="UP001055940">
    <property type="component" value="Chromosome"/>
</dbReference>
<gene>
    <name evidence="2" type="ORF">NE857_30510</name>
</gene>
<dbReference type="RefSeq" id="WP_254418730.1">
    <property type="nucleotide sequence ID" value="NZ_BAAAJB010000092.1"/>
</dbReference>
<evidence type="ECO:0000313" key="3">
    <source>
        <dbReference type="Proteomes" id="UP001055940"/>
    </source>
</evidence>
<organism evidence="2 3">
    <name type="scientific">Nocardiopsis exhalans</name>
    <dbReference type="NCBI Taxonomy" id="163604"/>
    <lineage>
        <taxon>Bacteria</taxon>
        <taxon>Bacillati</taxon>
        <taxon>Actinomycetota</taxon>
        <taxon>Actinomycetes</taxon>
        <taxon>Streptosporangiales</taxon>
        <taxon>Nocardiopsidaceae</taxon>
        <taxon>Nocardiopsis</taxon>
    </lineage>
</organism>
<evidence type="ECO:0000313" key="2">
    <source>
        <dbReference type="EMBL" id="USY19522.1"/>
    </source>
</evidence>
<proteinExistence type="predicted"/>
<sequence length="138" mass="14915">MSLEAEEFNDMTTDEAQTTNGTVLPAEAMAAQVSRLLATPGLPPRAVATLRRADSAFGLLDALLRSGAPIPGCWRVDSDAENYKARYLTDVYDRLSEALREDGGAPHAFAALRSACQEWKALDAALRAGSPLPEPWQR</sequence>
<feature type="compositionally biased region" description="Acidic residues" evidence="1">
    <location>
        <begin position="1"/>
        <end position="13"/>
    </location>
</feature>
<reference evidence="2" key="1">
    <citation type="submission" date="2022-06" db="EMBL/GenBank/DDBJ databases">
        <authorList>
            <person name="Ping M."/>
        </authorList>
    </citation>
    <scope>NUCLEOTIDE SEQUENCE</scope>
    <source>
        <strain evidence="2">JCM11759T</strain>
    </source>
</reference>
<accession>A0ABY5D686</accession>
<keyword evidence="3" id="KW-1185">Reference proteome</keyword>
<evidence type="ECO:0000256" key="1">
    <source>
        <dbReference type="SAM" id="MobiDB-lite"/>
    </source>
</evidence>
<feature type="region of interest" description="Disordered" evidence="1">
    <location>
        <begin position="1"/>
        <end position="20"/>
    </location>
</feature>
<protein>
    <submittedName>
        <fullName evidence="2">Uncharacterized protein</fullName>
    </submittedName>
</protein>
<name>A0ABY5D686_9ACTN</name>